<comment type="subcellular location">
    <subcellularLocation>
        <location evidence="1">Nucleus</location>
        <location evidence="1">Nucleoplasm</location>
    </subcellularLocation>
</comment>
<evidence type="ECO:0000256" key="4">
    <source>
        <dbReference type="ARBA" id="ARBA00022771"/>
    </source>
</evidence>
<keyword evidence="9" id="KW-0804">Transcription</keyword>
<evidence type="ECO:0000313" key="17">
    <source>
        <dbReference type="Proteomes" id="UP000789390"/>
    </source>
</evidence>
<dbReference type="PROSITE" id="PS50950">
    <property type="entry name" value="ZF_THAP"/>
    <property type="match status" value="1"/>
</dbReference>
<protein>
    <recommendedName>
        <fullName evidence="15">THAP-type domain-containing protein</fullName>
    </recommendedName>
</protein>
<evidence type="ECO:0000256" key="7">
    <source>
        <dbReference type="ARBA" id="ARBA00023054"/>
    </source>
</evidence>
<dbReference type="GO" id="GO:0008270">
    <property type="term" value="F:zinc ion binding"/>
    <property type="evidence" value="ECO:0007669"/>
    <property type="project" value="UniProtKB-KW"/>
</dbReference>
<evidence type="ECO:0000256" key="2">
    <source>
        <dbReference type="ARBA" id="ARBA00006177"/>
    </source>
</evidence>
<feature type="region of interest" description="Disordered" evidence="14">
    <location>
        <begin position="108"/>
        <end position="148"/>
    </location>
</feature>
<keyword evidence="8 12" id="KW-0238">DNA-binding</keyword>
<evidence type="ECO:0000256" key="10">
    <source>
        <dbReference type="ARBA" id="ARBA00023242"/>
    </source>
</evidence>
<dbReference type="InterPro" id="IPR006612">
    <property type="entry name" value="THAP_Znf"/>
</dbReference>
<name>A0A8J2RYV6_9CRUS</name>
<dbReference type="Pfam" id="PF05485">
    <property type="entry name" value="THAP"/>
    <property type="match status" value="1"/>
</dbReference>
<evidence type="ECO:0000259" key="15">
    <source>
        <dbReference type="PROSITE" id="PS50950"/>
    </source>
</evidence>
<evidence type="ECO:0000256" key="13">
    <source>
        <dbReference type="SAM" id="Coils"/>
    </source>
</evidence>
<dbReference type="SMART" id="SM00980">
    <property type="entry name" value="THAP"/>
    <property type="match status" value="1"/>
</dbReference>
<dbReference type="GO" id="GO:0005654">
    <property type="term" value="C:nucleoplasm"/>
    <property type="evidence" value="ECO:0007669"/>
    <property type="project" value="UniProtKB-SubCell"/>
</dbReference>
<evidence type="ECO:0000256" key="3">
    <source>
        <dbReference type="ARBA" id="ARBA00022723"/>
    </source>
</evidence>
<dbReference type="SMART" id="SM00692">
    <property type="entry name" value="DM3"/>
    <property type="match status" value="1"/>
</dbReference>
<gene>
    <name evidence="16" type="ORF">DGAL_LOCUS15335</name>
</gene>
<evidence type="ECO:0000256" key="12">
    <source>
        <dbReference type="PROSITE-ProRule" id="PRU00309"/>
    </source>
</evidence>
<dbReference type="SUPFAM" id="SSF57716">
    <property type="entry name" value="Glucocorticoid receptor-like (DNA-binding domain)"/>
    <property type="match status" value="1"/>
</dbReference>
<feature type="coiled-coil region" evidence="13">
    <location>
        <begin position="214"/>
        <end position="257"/>
    </location>
</feature>
<evidence type="ECO:0000256" key="14">
    <source>
        <dbReference type="SAM" id="MobiDB-lite"/>
    </source>
</evidence>
<dbReference type="EMBL" id="CAKKLH010000315">
    <property type="protein sequence ID" value="CAH0111684.1"/>
    <property type="molecule type" value="Genomic_DNA"/>
</dbReference>
<keyword evidence="4 12" id="KW-0863">Zinc-finger</keyword>
<keyword evidence="11" id="KW-0131">Cell cycle</keyword>
<organism evidence="16 17">
    <name type="scientific">Daphnia galeata</name>
    <dbReference type="NCBI Taxonomy" id="27404"/>
    <lineage>
        <taxon>Eukaryota</taxon>
        <taxon>Metazoa</taxon>
        <taxon>Ecdysozoa</taxon>
        <taxon>Arthropoda</taxon>
        <taxon>Crustacea</taxon>
        <taxon>Branchiopoda</taxon>
        <taxon>Diplostraca</taxon>
        <taxon>Cladocera</taxon>
        <taxon>Anomopoda</taxon>
        <taxon>Daphniidae</taxon>
        <taxon>Daphnia</taxon>
    </lineage>
</organism>
<reference evidence="16" key="1">
    <citation type="submission" date="2021-11" db="EMBL/GenBank/DDBJ databases">
        <authorList>
            <person name="Schell T."/>
        </authorList>
    </citation>
    <scope>NUCLEOTIDE SEQUENCE</scope>
    <source>
        <strain evidence="16">M5</strain>
    </source>
</reference>
<dbReference type="PANTHER" id="PTHR46600:SF1">
    <property type="entry name" value="THAP DOMAIN-CONTAINING PROTEIN 1"/>
    <property type="match status" value="1"/>
</dbReference>
<proteinExistence type="inferred from homology"/>
<dbReference type="Proteomes" id="UP000789390">
    <property type="component" value="Unassembled WGS sequence"/>
</dbReference>
<evidence type="ECO:0000256" key="8">
    <source>
        <dbReference type="ARBA" id="ARBA00023125"/>
    </source>
</evidence>
<dbReference type="AlphaFoldDB" id="A0A8J2RYV6"/>
<evidence type="ECO:0000313" key="16">
    <source>
        <dbReference type="EMBL" id="CAH0111684.1"/>
    </source>
</evidence>
<evidence type="ECO:0000256" key="11">
    <source>
        <dbReference type="ARBA" id="ARBA00023306"/>
    </source>
</evidence>
<feature type="domain" description="THAP-type" evidence="15">
    <location>
        <begin position="1"/>
        <end position="90"/>
    </location>
</feature>
<sequence>MGRTCDIIGCTNSNYKTKKMSYHSLPSDELLRGLWLDAINANGGFRQSKTRKKTHNCDNTFICGEHFSDDCYIPTSKQKHLKPTAVPTFPPLKKRRCIENDILEVYIHEDDESQSKGTPEPSNRDDSSPKVKQASKSKNKKAAEISRKSKSPVLSESVLTNVDQCREDLPIISCINYTKETVFVIEKCAPSQTHSIAGTVEHLESDISNGFRTLEIFEINLQRIFNEKQELELEKSLKHLVEKKEEVQRKLANRREEKLTKEMAWNEEQESVFELQQNLLNDDKNTEHLKEMEKILAEREEEIKQLRYLANDEILIIEGEVKDLDKRISEFQDSRSTKLKELLNQESILQIKKKDLIKDLKEKVLTVKVLEAKIIENKAEERFEKLDRLQCSHGEIN</sequence>
<evidence type="ECO:0000256" key="9">
    <source>
        <dbReference type="ARBA" id="ARBA00023163"/>
    </source>
</evidence>
<keyword evidence="10" id="KW-0539">Nucleus</keyword>
<keyword evidence="6" id="KW-0805">Transcription regulation</keyword>
<evidence type="ECO:0000256" key="5">
    <source>
        <dbReference type="ARBA" id="ARBA00022833"/>
    </source>
</evidence>
<keyword evidence="3" id="KW-0479">Metal-binding</keyword>
<keyword evidence="7 13" id="KW-0175">Coiled coil</keyword>
<keyword evidence="17" id="KW-1185">Reference proteome</keyword>
<accession>A0A8J2RYV6</accession>
<keyword evidence="5" id="KW-0862">Zinc</keyword>
<dbReference type="GO" id="GO:0043565">
    <property type="term" value="F:sequence-specific DNA binding"/>
    <property type="evidence" value="ECO:0007669"/>
    <property type="project" value="InterPro"/>
</dbReference>
<dbReference type="PANTHER" id="PTHR46600">
    <property type="entry name" value="THAP DOMAIN-CONTAINING"/>
    <property type="match status" value="1"/>
</dbReference>
<evidence type="ECO:0000256" key="1">
    <source>
        <dbReference type="ARBA" id="ARBA00004642"/>
    </source>
</evidence>
<comment type="similarity">
    <text evidence="2">Belongs to the THAP1 family.</text>
</comment>
<evidence type="ECO:0000256" key="6">
    <source>
        <dbReference type="ARBA" id="ARBA00023015"/>
    </source>
</evidence>
<dbReference type="InterPro" id="IPR026516">
    <property type="entry name" value="THAP1/10"/>
</dbReference>
<dbReference type="OrthoDB" id="5982876at2759"/>
<comment type="caution">
    <text evidence="16">The sequence shown here is derived from an EMBL/GenBank/DDBJ whole genome shotgun (WGS) entry which is preliminary data.</text>
</comment>